<proteinExistence type="predicted"/>
<organism evidence="2">
    <name type="scientific">marine sediment metagenome</name>
    <dbReference type="NCBI Taxonomy" id="412755"/>
    <lineage>
        <taxon>unclassified sequences</taxon>
        <taxon>metagenomes</taxon>
        <taxon>ecological metagenomes</taxon>
    </lineage>
</organism>
<sequence>MPNGTALDITPGQLSTAELAGVGLAEALGGEERARTVRGLAIGRTRATEEQSAIKRQEEREKQRRRTAELGTLIGGIAGFLIPGGAIFGAARLTGAGVGARLGGAAGQLFAGRAPGAAARAVPALLGDIGERRRLTEIETELFGQGR</sequence>
<dbReference type="EMBL" id="LAZR01002152">
    <property type="protein sequence ID" value="KKN33769.1"/>
    <property type="molecule type" value="Genomic_DNA"/>
</dbReference>
<dbReference type="AlphaFoldDB" id="A0A0F9PUC9"/>
<accession>A0A0F9PUC9</accession>
<protein>
    <submittedName>
        <fullName evidence="2">Uncharacterized protein</fullName>
    </submittedName>
</protein>
<evidence type="ECO:0000313" key="2">
    <source>
        <dbReference type="EMBL" id="KKN33769.1"/>
    </source>
</evidence>
<keyword evidence="1" id="KW-0472">Membrane</keyword>
<evidence type="ECO:0000256" key="1">
    <source>
        <dbReference type="SAM" id="Phobius"/>
    </source>
</evidence>
<keyword evidence="1" id="KW-0812">Transmembrane</keyword>
<name>A0A0F9PUC9_9ZZZZ</name>
<reference evidence="2" key="1">
    <citation type="journal article" date="2015" name="Nature">
        <title>Complex archaea that bridge the gap between prokaryotes and eukaryotes.</title>
        <authorList>
            <person name="Spang A."/>
            <person name="Saw J.H."/>
            <person name="Jorgensen S.L."/>
            <person name="Zaremba-Niedzwiedzka K."/>
            <person name="Martijn J."/>
            <person name="Lind A.E."/>
            <person name="van Eijk R."/>
            <person name="Schleper C."/>
            <person name="Guy L."/>
            <person name="Ettema T.J."/>
        </authorList>
    </citation>
    <scope>NUCLEOTIDE SEQUENCE</scope>
</reference>
<feature type="transmembrane region" description="Helical" evidence="1">
    <location>
        <begin position="70"/>
        <end position="91"/>
    </location>
</feature>
<keyword evidence="1" id="KW-1133">Transmembrane helix</keyword>
<gene>
    <name evidence="2" type="ORF">LCGC14_0800280</name>
</gene>
<comment type="caution">
    <text evidence="2">The sequence shown here is derived from an EMBL/GenBank/DDBJ whole genome shotgun (WGS) entry which is preliminary data.</text>
</comment>